<proteinExistence type="predicted"/>
<evidence type="ECO:0000313" key="1">
    <source>
        <dbReference type="EMBL" id="KAJ1081554.1"/>
    </source>
</evidence>
<keyword evidence="2" id="KW-1185">Reference proteome</keyword>
<reference evidence="1" key="1">
    <citation type="journal article" date="2022" name="bioRxiv">
        <title>Sequencing and chromosome-scale assembly of the giantPleurodeles waltlgenome.</title>
        <authorList>
            <person name="Brown T."/>
            <person name="Elewa A."/>
            <person name="Iarovenko S."/>
            <person name="Subramanian E."/>
            <person name="Araus A.J."/>
            <person name="Petzold A."/>
            <person name="Susuki M."/>
            <person name="Suzuki K.-i.T."/>
            <person name="Hayashi T."/>
            <person name="Toyoda A."/>
            <person name="Oliveira C."/>
            <person name="Osipova E."/>
            <person name="Leigh N.D."/>
            <person name="Simon A."/>
            <person name="Yun M.H."/>
        </authorList>
    </citation>
    <scope>NUCLEOTIDE SEQUENCE</scope>
    <source>
        <strain evidence="1">20211129_DDA</strain>
        <tissue evidence="1">Liver</tissue>
    </source>
</reference>
<dbReference type="PANTHER" id="PTHR31698">
    <property type="entry name" value="LYSOZYME G FAMILY MEMBER"/>
    <property type="match status" value="1"/>
</dbReference>
<organism evidence="1 2">
    <name type="scientific">Pleurodeles waltl</name>
    <name type="common">Iberian ribbed newt</name>
    <dbReference type="NCBI Taxonomy" id="8319"/>
    <lineage>
        <taxon>Eukaryota</taxon>
        <taxon>Metazoa</taxon>
        <taxon>Chordata</taxon>
        <taxon>Craniata</taxon>
        <taxon>Vertebrata</taxon>
        <taxon>Euteleostomi</taxon>
        <taxon>Amphibia</taxon>
        <taxon>Batrachia</taxon>
        <taxon>Caudata</taxon>
        <taxon>Salamandroidea</taxon>
        <taxon>Salamandridae</taxon>
        <taxon>Pleurodelinae</taxon>
        <taxon>Pleurodeles</taxon>
    </lineage>
</organism>
<feature type="non-terminal residue" evidence="1">
    <location>
        <position position="268"/>
    </location>
</feature>
<comment type="caution">
    <text evidence="1">The sequence shown here is derived from an EMBL/GenBank/DDBJ whole genome shotgun (WGS) entry which is preliminary data.</text>
</comment>
<gene>
    <name evidence="1" type="ORF">NDU88_001734</name>
</gene>
<dbReference type="AlphaFoldDB" id="A0AAV7KTE9"/>
<evidence type="ECO:0000313" key="2">
    <source>
        <dbReference type="Proteomes" id="UP001066276"/>
    </source>
</evidence>
<sequence length="268" mass="27747">LADTACTNKGGKCVDYRNYKCIAGVQTAICNGDTYRRCCLPCDATCVANDKSWSANDGACTGKGGVCQVNSNYCGSSYSSGLCGGPTNRQCCMKSAADSACTSKGGQCVDYRNYKCIAGVETGICSGDTYRRCCLPCDATCIANDKSWSTNDGGCTSKGGVCQLNSNYCDGSYSSGLCGGPTQRQCCSKSSGKWATTCAGQSSNRVRGCDSHGCGHYNAPRGSRLHKGVDVICNDGSVVYAPFTGTKQGQAKPYGDGSVIDNGIKISG</sequence>
<dbReference type="Proteomes" id="UP001066276">
    <property type="component" value="Chromosome 12"/>
</dbReference>
<dbReference type="PANTHER" id="PTHR31698:SF7">
    <property type="entry name" value="PEPTIDASE M15C DOMAIN-CONTAINING PROTEIN"/>
    <property type="match status" value="1"/>
</dbReference>
<protein>
    <submittedName>
        <fullName evidence="1">Uncharacterized protein</fullName>
    </submittedName>
</protein>
<accession>A0AAV7KTE9</accession>
<feature type="non-terminal residue" evidence="1">
    <location>
        <position position="1"/>
    </location>
</feature>
<dbReference type="Gene3D" id="2.70.70.10">
    <property type="entry name" value="Glucose Permease (Domain IIA)"/>
    <property type="match status" value="1"/>
</dbReference>
<name>A0AAV7KTE9_PLEWA</name>
<dbReference type="InterPro" id="IPR011055">
    <property type="entry name" value="Dup_hybrid_motif"/>
</dbReference>
<dbReference type="EMBL" id="JANPWB010000016">
    <property type="protein sequence ID" value="KAJ1081554.1"/>
    <property type="molecule type" value="Genomic_DNA"/>
</dbReference>